<dbReference type="GO" id="GO:0044718">
    <property type="term" value="P:siderophore transmembrane transport"/>
    <property type="evidence" value="ECO:0007669"/>
    <property type="project" value="TreeGrafter"/>
</dbReference>
<dbReference type="InterPro" id="IPR039426">
    <property type="entry name" value="TonB-dep_rcpt-like"/>
</dbReference>
<dbReference type="GO" id="GO:0009279">
    <property type="term" value="C:cell outer membrane"/>
    <property type="evidence" value="ECO:0007669"/>
    <property type="project" value="UniProtKB-SubCell"/>
</dbReference>
<evidence type="ECO:0000256" key="7">
    <source>
        <dbReference type="ARBA" id="ARBA00023136"/>
    </source>
</evidence>
<dbReference type="InterPro" id="IPR010917">
    <property type="entry name" value="TonB_rcpt_CS"/>
</dbReference>
<dbReference type="EMBL" id="CP017075">
    <property type="protein sequence ID" value="AOR78097.1"/>
    <property type="molecule type" value="Genomic_DNA"/>
</dbReference>
<evidence type="ECO:0000256" key="10">
    <source>
        <dbReference type="PROSITE-ProRule" id="PRU10144"/>
    </source>
</evidence>
<evidence type="ECO:0000256" key="3">
    <source>
        <dbReference type="ARBA" id="ARBA00022452"/>
    </source>
</evidence>
<gene>
    <name evidence="15" type="ORF">BES08_16045</name>
</gene>
<feature type="chain" id="PRO_5009104785" evidence="12">
    <location>
        <begin position="21"/>
        <end position="754"/>
    </location>
</feature>
<dbReference type="InterPro" id="IPR000531">
    <property type="entry name" value="Beta-barrel_TonB"/>
</dbReference>
<keyword evidence="8 9" id="KW-0998">Cell outer membrane</keyword>
<keyword evidence="5 12" id="KW-0732">Signal</keyword>
<comment type="subcellular location">
    <subcellularLocation>
        <location evidence="1 9">Cell outer membrane</location>
        <topology evidence="1 9">Multi-pass membrane protein</topology>
    </subcellularLocation>
</comment>
<sequence length="754" mass="80686">MRKTSLVMAGLLASVSPVCAEEAPIVVTAPGGAIDLDEAREIDPQALDIAGKRDLGRALERTVPGLTLAESTGNPWQAAITWRGFSASALQGAEQGMAVYLDGVRFNQPFGDVVLLDVVPEMALANAQLNDANPVLGRNTLAGSLLLTTHDGVSLSGLRLQADVDTVGSLGGSASLGLGDKADNLLVVAEARHDDGWRVASPSTLKRVFAKGVHDAGTWGIEVQGLAADTDLTGNGVAPVELLAAKWNAVFTTPDVTHTRFARLVAAPWIAAGETGRIELRTHWQTLTRKSANGDLADFGACEDDAGYLCLGDDDEFEEPLLANGARVVNDPAVDDYAVFNRGRERTRSGGAMLQWLDERETENGTRRFAVGASWERARTRFTATTELGELEEDRSVEGLGLLLTSEEGGITPVDVVTRMSDLALFASAEVPLTPALTVEAGGRWSRNTVKLDDRLGDALDGSHRFSRLNPSIEFDYAVGADVHATAGFALTSRNPTPAELSCADPESPCTLANFFIADPPLKAMTARNWHAGLSGGANAFGAALTWRVNGWRSDTKNDIRMIASEVRGRAYFANLGESRRQGIEASADWRQGGWRLSGSYAFTDAKFRQDFAVSSPSNPEADEDGLVEVQRGDRLPGVPRHSVNLYAGRAGRGWELGLAMRARSGQVLVGDEGNDNAKTPAYAVFDMMGRVEVAPGIELAAELRNMFDRHYVTMGTFSEIDEIELAEAPGADNPRAYAPGAPRRLTVSVRARF</sequence>
<dbReference type="PROSITE" id="PS01156">
    <property type="entry name" value="TONB_DEPENDENT_REC_2"/>
    <property type="match status" value="1"/>
</dbReference>
<evidence type="ECO:0000256" key="2">
    <source>
        <dbReference type="ARBA" id="ARBA00022448"/>
    </source>
</evidence>
<keyword evidence="2 9" id="KW-0813">Transport</keyword>
<dbReference type="InterPro" id="IPR012910">
    <property type="entry name" value="Plug_dom"/>
</dbReference>
<evidence type="ECO:0000256" key="8">
    <source>
        <dbReference type="ARBA" id="ARBA00023237"/>
    </source>
</evidence>
<keyword evidence="16" id="KW-1185">Reference proteome</keyword>
<dbReference type="InterPro" id="IPR036942">
    <property type="entry name" value="Beta-barrel_TonB_sf"/>
</dbReference>
<dbReference type="Gene3D" id="2.170.130.10">
    <property type="entry name" value="TonB-dependent receptor, plug domain"/>
    <property type="match status" value="1"/>
</dbReference>
<dbReference type="PANTHER" id="PTHR30069">
    <property type="entry name" value="TONB-DEPENDENT OUTER MEMBRANE RECEPTOR"/>
    <property type="match status" value="1"/>
</dbReference>
<evidence type="ECO:0000256" key="6">
    <source>
        <dbReference type="ARBA" id="ARBA00023077"/>
    </source>
</evidence>
<dbReference type="Pfam" id="PF00593">
    <property type="entry name" value="TonB_dep_Rec_b-barrel"/>
    <property type="match status" value="1"/>
</dbReference>
<evidence type="ECO:0000256" key="5">
    <source>
        <dbReference type="ARBA" id="ARBA00022729"/>
    </source>
</evidence>
<dbReference type="Pfam" id="PF07715">
    <property type="entry name" value="Plug"/>
    <property type="match status" value="1"/>
</dbReference>
<comment type="similarity">
    <text evidence="9 11">Belongs to the TonB-dependent receptor family.</text>
</comment>
<keyword evidence="3 9" id="KW-1134">Transmembrane beta strand</keyword>
<dbReference type="PROSITE" id="PS52016">
    <property type="entry name" value="TONB_DEPENDENT_REC_3"/>
    <property type="match status" value="1"/>
</dbReference>
<dbReference type="InterPro" id="IPR037066">
    <property type="entry name" value="Plug_dom_sf"/>
</dbReference>
<dbReference type="OrthoDB" id="8428213at2"/>
<evidence type="ECO:0000256" key="12">
    <source>
        <dbReference type="SAM" id="SignalP"/>
    </source>
</evidence>
<keyword evidence="7 9" id="KW-0472">Membrane</keyword>
<evidence type="ECO:0000256" key="4">
    <source>
        <dbReference type="ARBA" id="ARBA00022692"/>
    </source>
</evidence>
<evidence type="ECO:0000313" key="15">
    <source>
        <dbReference type="EMBL" id="AOR78097.1"/>
    </source>
</evidence>
<organism evidence="15 16">
    <name type="scientific">Novosphingobium resinovorum</name>
    <dbReference type="NCBI Taxonomy" id="158500"/>
    <lineage>
        <taxon>Bacteria</taxon>
        <taxon>Pseudomonadati</taxon>
        <taxon>Pseudomonadota</taxon>
        <taxon>Alphaproteobacteria</taxon>
        <taxon>Sphingomonadales</taxon>
        <taxon>Sphingomonadaceae</taxon>
        <taxon>Novosphingobium</taxon>
    </lineage>
</organism>
<dbReference type="KEGG" id="nre:BES08_16045"/>
<reference evidence="16" key="1">
    <citation type="journal article" date="2017" name="J. Biotechnol.">
        <title>Complete genome sequence of Novosphingobium resinovorum SA1, a versatile xenobiotic-degrading bacterium capable of utilizing sulfanilic acid.</title>
        <authorList>
            <person name="Hegedus B."/>
            <person name="Kos P.B."/>
            <person name="Balint B."/>
            <person name="Maroti G."/>
            <person name="Gan H.M."/>
            <person name="Perei K."/>
            <person name="Rakhely G."/>
        </authorList>
    </citation>
    <scope>NUCLEOTIDE SEQUENCE [LARGE SCALE GENOMIC DNA]</scope>
    <source>
        <strain evidence="16">SA1</strain>
    </source>
</reference>
<keyword evidence="4 9" id="KW-0812">Transmembrane</keyword>
<keyword evidence="6 11" id="KW-0798">TonB box</keyword>
<evidence type="ECO:0000256" key="11">
    <source>
        <dbReference type="RuleBase" id="RU003357"/>
    </source>
</evidence>
<keyword evidence="15" id="KW-0675">Receptor</keyword>
<evidence type="ECO:0000313" key="16">
    <source>
        <dbReference type="Proteomes" id="UP000094626"/>
    </source>
</evidence>
<dbReference type="GO" id="GO:0015344">
    <property type="term" value="F:siderophore uptake transmembrane transporter activity"/>
    <property type="evidence" value="ECO:0007669"/>
    <property type="project" value="TreeGrafter"/>
</dbReference>
<name>A0A1D8A7K4_9SPHN</name>
<dbReference type="SUPFAM" id="SSF56935">
    <property type="entry name" value="Porins"/>
    <property type="match status" value="1"/>
</dbReference>
<protein>
    <submittedName>
        <fullName evidence="15">TonB-dependent receptor</fullName>
    </submittedName>
</protein>
<evidence type="ECO:0000256" key="1">
    <source>
        <dbReference type="ARBA" id="ARBA00004571"/>
    </source>
</evidence>
<dbReference type="Proteomes" id="UP000094626">
    <property type="component" value="Chromosome"/>
</dbReference>
<dbReference type="PANTHER" id="PTHR30069:SF39">
    <property type="entry name" value="BLL6183 PROTEIN"/>
    <property type="match status" value="1"/>
</dbReference>
<proteinExistence type="inferred from homology"/>
<feature type="signal peptide" evidence="12">
    <location>
        <begin position="1"/>
        <end position="20"/>
    </location>
</feature>
<dbReference type="Gene3D" id="2.40.170.20">
    <property type="entry name" value="TonB-dependent receptor, beta-barrel domain"/>
    <property type="match status" value="1"/>
</dbReference>
<feature type="domain" description="TonB-dependent receptor-like beta-barrel" evidence="13">
    <location>
        <begin position="371"/>
        <end position="706"/>
    </location>
</feature>
<accession>A0A1D8A7K4</accession>
<feature type="short sequence motif" description="TonB C-terminal box" evidence="10">
    <location>
        <begin position="737"/>
        <end position="754"/>
    </location>
</feature>
<feature type="domain" description="TonB-dependent receptor plug" evidence="14">
    <location>
        <begin position="42"/>
        <end position="120"/>
    </location>
</feature>
<evidence type="ECO:0000259" key="14">
    <source>
        <dbReference type="Pfam" id="PF07715"/>
    </source>
</evidence>
<dbReference type="AlphaFoldDB" id="A0A1D8A7K4"/>
<evidence type="ECO:0000256" key="9">
    <source>
        <dbReference type="PROSITE-ProRule" id="PRU01360"/>
    </source>
</evidence>
<evidence type="ECO:0000259" key="13">
    <source>
        <dbReference type="Pfam" id="PF00593"/>
    </source>
</evidence>